<dbReference type="PANTHER" id="PTHR43357">
    <property type="entry name" value="INNER MEMBRANE ABC TRANSPORTER PERMEASE PROTEIN YDCV"/>
    <property type="match status" value="1"/>
</dbReference>
<keyword evidence="4" id="KW-0997">Cell inner membrane</keyword>
<reference evidence="10 11" key="1">
    <citation type="submission" date="2016-10" db="EMBL/GenBank/DDBJ databases">
        <authorList>
            <person name="de Groot N.N."/>
        </authorList>
    </citation>
    <scope>NUCLEOTIDE SEQUENCE [LARGE SCALE GENOMIC DNA]</scope>
    <source>
        <strain evidence="10 11">ATCC BAA-466</strain>
    </source>
</reference>
<evidence type="ECO:0000256" key="2">
    <source>
        <dbReference type="ARBA" id="ARBA00022448"/>
    </source>
</evidence>
<evidence type="ECO:0000256" key="7">
    <source>
        <dbReference type="ARBA" id="ARBA00023136"/>
    </source>
</evidence>
<feature type="transmembrane region" description="Helical" evidence="8">
    <location>
        <begin position="492"/>
        <end position="514"/>
    </location>
</feature>
<keyword evidence="5 8" id="KW-0812">Transmembrane</keyword>
<feature type="transmembrane region" description="Helical" evidence="8">
    <location>
        <begin position="65"/>
        <end position="86"/>
    </location>
</feature>
<keyword evidence="3" id="KW-1003">Cell membrane</keyword>
<feature type="domain" description="ABC transmembrane type-1" evidence="9">
    <location>
        <begin position="320"/>
        <end position="514"/>
    </location>
</feature>
<sequence length="528" mass="58987">MSFKGETGFTFDHYSEILIDERTWRVFRNTLIMVFGSTTLASFLGVLFAWLMAYSDIRWKRFIQLWIFLPFIIPSYVSSLAWVQFFGRKGQLENLIKPFIENFQALNLYSMTGIILVMGFTTYPLVYLLTVNAFRQIPREIELAARISGANRWETFVKVTLPMASPGLAGGIFIAFLSSLDNFGIPAFLGSTANITVLTTYIYQQVIGFGPTAFNRAAVLSVLLGGIALIGVGIQWIVLSKSQRLESQSNDMKPRVVLGRKRFMVELAIGLFFIGTSVLPLGALIVSPLYQAIGKPLSMENITLKNYAYIFQSTMTKEALFVSLKLAFVTAAIALIVGTLFSYYRVRKFTKITQFMESAITLPYALPGTVFALAMILSWMQPFPGWNPGIYGSIAILYIAYFTRFLNLQVRSSIASFQQLDISIEEASQMSGSNGWVKWKKILLPLIIPTVLGGTTLVFLTALTELTVSSLLYSSQSHTIGVSILSFQQSGYLRYATAFSSIIVILILFGYLLWIGIQNITKKRGSQL</sequence>
<dbReference type="GO" id="GO:0005886">
    <property type="term" value="C:plasma membrane"/>
    <property type="evidence" value="ECO:0007669"/>
    <property type="project" value="UniProtKB-SubCell"/>
</dbReference>
<name>A0A1G7V3H0_9LACT</name>
<dbReference type="PROSITE" id="PS50928">
    <property type="entry name" value="ABC_TM1"/>
    <property type="match status" value="2"/>
</dbReference>
<dbReference type="InterPro" id="IPR000515">
    <property type="entry name" value="MetI-like"/>
</dbReference>
<feature type="transmembrane region" description="Helical" evidence="8">
    <location>
        <begin position="442"/>
        <end position="463"/>
    </location>
</feature>
<evidence type="ECO:0000313" key="10">
    <source>
        <dbReference type="EMBL" id="SDG54425.1"/>
    </source>
</evidence>
<evidence type="ECO:0000256" key="8">
    <source>
        <dbReference type="RuleBase" id="RU363032"/>
    </source>
</evidence>
<evidence type="ECO:0000256" key="6">
    <source>
        <dbReference type="ARBA" id="ARBA00022989"/>
    </source>
</evidence>
<dbReference type="SUPFAM" id="SSF161098">
    <property type="entry name" value="MetI-like"/>
    <property type="match status" value="2"/>
</dbReference>
<feature type="transmembrane region" description="Helical" evidence="8">
    <location>
        <begin position="319"/>
        <end position="341"/>
    </location>
</feature>
<evidence type="ECO:0000256" key="4">
    <source>
        <dbReference type="ARBA" id="ARBA00022519"/>
    </source>
</evidence>
<dbReference type="CDD" id="cd06261">
    <property type="entry name" value="TM_PBP2"/>
    <property type="match status" value="2"/>
</dbReference>
<keyword evidence="2 8" id="KW-0813">Transport</keyword>
<dbReference type="EMBL" id="FNCK01000014">
    <property type="protein sequence ID" value="SDG54425.1"/>
    <property type="molecule type" value="Genomic_DNA"/>
</dbReference>
<keyword evidence="6 8" id="KW-1133">Transmembrane helix</keyword>
<evidence type="ECO:0000259" key="9">
    <source>
        <dbReference type="PROSITE" id="PS50928"/>
    </source>
</evidence>
<dbReference type="Proteomes" id="UP000199708">
    <property type="component" value="Unassembled WGS sequence"/>
</dbReference>
<feature type="transmembrane region" description="Helical" evidence="8">
    <location>
        <begin position="362"/>
        <end position="380"/>
    </location>
</feature>
<dbReference type="GO" id="GO:0055085">
    <property type="term" value="P:transmembrane transport"/>
    <property type="evidence" value="ECO:0007669"/>
    <property type="project" value="InterPro"/>
</dbReference>
<organism evidence="10 11">
    <name type="scientific">Facklamia miroungae</name>
    <dbReference type="NCBI Taxonomy" id="120956"/>
    <lineage>
        <taxon>Bacteria</taxon>
        <taxon>Bacillati</taxon>
        <taxon>Bacillota</taxon>
        <taxon>Bacilli</taxon>
        <taxon>Lactobacillales</taxon>
        <taxon>Aerococcaceae</taxon>
        <taxon>Facklamia</taxon>
    </lineage>
</organism>
<dbReference type="Pfam" id="PF00528">
    <property type="entry name" value="BPD_transp_1"/>
    <property type="match status" value="2"/>
</dbReference>
<comment type="subcellular location">
    <subcellularLocation>
        <location evidence="1">Cell inner membrane</location>
        <topology evidence="1">Multi-pass membrane protein</topology>
    </subcellularLocation>
    <subcellularLocation>
        <location evidence="8">Cell membrane</location>
        <topology evidence="8">Multi-pass membrane protein</topology>
    </subcellularLocation>
</comment>
<gene>
    <name evidence="10" type="ORF">SAMN05421791_11423</name>
</gene>
<dbReference type="PANTHER" id="PTHR43357:SF3">
    <property type="entry name" value="FE(3+)-TRANSPORT SYSTEM PERMEASE PROTEIN FBPB 2"/>
    <property type="match status" value="1"/>
</dbReference>
<feature type="transmembrane region" description="Helical" evidence="8">
    <location>
        <begin position="218"/>
        <end position="239"/>
    </location>
</feature>
<dbReference type="AlphaFoldDB" id="A0A1G7V3H0"/>
<keyword evidence="7 8" id="KW-0472">Membrane</keyword>
<dbReference type="STRING" id="120956.SAMN05421791_11423"/>
<evidence type="ECO:0000313" key="11">
    <source>
        <dbReference type="Proteomes" id="UP000199708"/>
    </source>
</evidence>
<comment type="similarity">
    <text evidence="8">Belongs to the binding-protein-dependent transport system permease family.</text>
</comment>
<feature type="domain" description="ABC transmembrane type-1" evidence="9">
    <location>
        <begin position="27"/>
        <end position="235"/>
    </location>
</feature>
<keyword evidence="11" id="KW-1185">Reference proteome</keyword>
<dbReference type="Gene3D" id="1.10.3720.10">
    <property type="entry name" value="MetI-like"/>
    <property type="match status" value="2"/>
</dbReference>
<evidence type="ECO:0000256" key="5">
    <source>
        <dbReference type="ARBA" id="ARBA00022692"/>
    </source>
</evidence>
<feature type="transmembrane region" description="Helical" evidence="8">
    <location>
        <begin position="106"/>
        <end position="134"/>
    </location>
</feature>
<feature type="transmembrane region" description="Helical" evidence="8">
    <location>
        <begin position="386"/>
        <end position="406"/>
    </location>
</feature>
<feature type="transmembrane region" description="Helical" evidence="8">
    <location>
        <begin position="155"/>
        <end position="177"/>
    </location>
</feature>
<accession>A0A1G7V3H0</accession>
<protein>
    <submittedName>
        <fullName evidence="10">Iron(III) transport system permease protein</fullName>
    </submittedName>
</protein>
<feature type="transmembrane region" description="Helical" evidence="8">
    <location>
        <begin position="263"/>
        <end position="290"/>
    </location>
</feature>
<proteinExistence type="inferred from homology"/>
<dbReference type="InterPro" id="IPR035906">
    <property type="entry name" value="MetI-like_sf"/>
</dbReference>
<evidence type="ECO:0000256" key="3">
    <source>
        <dbReference type="ARBA" id="ARBA00022475"/>
    </source>
</evidence>
<evidence type="ECO:0000256" key="1">
    <source>
        <dbReference type="ARBA" id="ARBA00004429"/>
    </source>
</evidence>
<feature type="transmembrane region" description="Helical" evidence="8">
    <location>
        <begin position="31"/>
        <end position="53"/>
    </location>
</feature>